<organism evidence="2 3">
    <name type="scientific">Immundisolibacter cernigliae</name>
    <dbReference type="NCBI Taxonomy" id="1810504"/>
    <lineage>
        <taxon>Bacteria</taxon>
        <taxon>Pseudomonadati</taxon>
        <taxon>Pseudomonadota</taxon>
        <taxon>Gammaproteobacteria</taxon>
        <taxon>Immundisolibacterales</taxon>
        <taxon>Immundisolibacteraceae</taxon>
        <taxon>Immundisolibacter</taxon>
    </lineage>
</organism>
<feature type="domain" description="Transposase IS200-like" evidence="1">
    <location>
        <begin position="20"/>
        <end position="129"/>
    </location>
</feature>
<evidence type="ECO:0000313" key="2">
    <source>
        <dbReference type="EMBL" id="ANX03034.1"/>
    </source>
</evidence>
<dbReference type="Gene3D" id="3.30.70.1290">
    <property type="entry name" value="Transposase IS200-like"/>
    <property type="match status" value="1"/>
</dbReference>
<dbReference type="Pfam" id="PF01797">
    <property type="entry name" value="Y1_Tnp"/>
    <property type="match status" value="1"/>
</dbReference>
<reference evidence="3" key="1">
    <citation type="submission" date="2016-03" db="EMBL/GenBank/DDBJ databases">
        <title>Complete genome sequence of Solimmundus cernigliae, representing a novel lineage of polycyclic aromatic hydrocarbon degraders within the Gammaproteobacteria.</title>
        <authorList>
            <person name="Singleton D.R."/>
            <person name="Dickey A.N."/>
            <person name="Scholl E.H."/>
            <person name="Wright F.A."/>
            <person name="Aitken M.D."/>
        </authorList>
    </citation>
    <scope>NUCLEOTIDE SEQUENCE [LARGE SCALE GENOMIC DNA]</scope>
    <source>
        <strain evidence="3">TR3.2</strain>
    </source>
</reference>
<evidence type="ECO:0000313" key="3">
    <source>
        <dbReference type="Proteomes" id="UP000092952"/>
    </source>
</evidence>
<protein>
    <submittedName>
        <fullName evidence="2">Transposase</fullName>
    </submittedName>
</protein>
<evidence type="ECO:0000259" key="1">
    <source>
        <dbReference type="SMART" id="SM01321"/>
    </source>
</evidence>
<dbReference type="InterPro" id="IPR002686">
    <property type="entry name" value="Transposase_17"/>
</dbReference>
<accession>A0A1B1YQH8</accession>
<dbReference type="KEGG" id="gbi:PG2T_01720"/>
<dbReference type="EMBL" id="CP014671">
    <property type="protein sequence ID" value="ANX03034.1"/>
    <property type="molecule type" value="Genomic_DNA"/>
</dbReference>
<dbReference type="SMART" id="SM01321">
    <property type="entry name" value="Y1_Tnp"/>
    <property type="match status" value="1"/>
</dbReference>
<dbReference type="STRING" id="1810504.PG2T_01720"/>
<dbReference type="SUPFAM" id="SSF143422">
    <property type="entry name" value="Transposase IS200-like"/>
    <property type="match status" value="1"/>
</dbReference>
<proteinExistence type="predicted"/>
<dbReference type="GO" id="GO:0004803">
    <property type="term" value="F:transposase activity"/>
    <property type="evidence" value="ECO:0007669"/>
    <property type="project" value="InterPro"/>
</dbReference>
<dbReference type="GO" id="GO:0006313">
    <property type="term" value="P:DNA transposition"/>
    <property type="evidence" value="ECO:0007669"/>
    <property type="project" value="InterPro"/>
</dbReference>
<gene>
    <name evidence="2" type="ORF">PG2T_01720</name>
</gene>
<dbReference type="OrthoDB" id="9791101at2"/>
<dbReference type="Proteomes" id="UP000092952">
    <property type="component" value="Chromosome"/>
</dbReference>
<sequence length="150" mass="16786">MDRISTSPHGRDLRKGRWSLSGQVYLLTVVTVDRAPRFAEWTVARQAVRAFHSPPVAAQVTTLAFVVMPDHVHWLAQLNHGGTVSEAVRLYKATVSVALGGGAWQRGFHDRALRRQDDVRAVARYIVANPLRAGLVRDIGDYPHWDAVWL</sequence>
<dbReference type="InParanoid" id="A0A1B1YQH8"/>
<dbReference type="PANTHER" id="PTHR36966:SF1">
    <property type="entry name" value="REP-ASSOCIATED TYROSINE TRANSPOSASE"/>
    <property type="match status" value="1"/>
</dbReference>
<name>A0A1B1YQH8_9GAMM</name>
<dbReference type="GO" id="GO:0043565">
    <property type="term" value="F:sequence-specific DNA binding"/>
    <property type="evidence" value="ECO:0007669"/>
    <property type="project" value="TreeGrafter"/>
</dbReference>
<dbReference type="PANTHER" id="PTHR36966">
    <property type="entry name" value="REP-ASSOCIATED TYROSINE TRANSPOSASE"/>
    <property type="match status" value="1"/>
</dbReference>
<dbReference type="AlphaFoldDB" id="A0A1B1YQH8"/>
<dbReference type="NCBIfam" id="NF047646">
    <property type="entry name" value="REP_Tyr_transpos"/>
    <property type="match status" value="1"/>
</dbReference>
<dbReference type="InterPro" id="IPR052715">
    <property type="entry name" value="RAYT_transposase"/>
</dbReference>
<dbReference type="InterPro" id="IPR036515">
    <property type="entry name" value="Transposase_17_sf"/>
</dbReference>
<keyword evidence="3" id="KW-1185">Reference proteome</keyword>